<feature type="transmembrane region" description="Helical" evidence="2">
    <location>
        <begin position="12"/>
        <end position="33"/>
    </location>
</feature>
<dbReference type="GO" id="GO:0006897">
    <property type="term" value="P:endocytosis"/>
    <property type="evidence" value="ECO:0007669"/>
    <property type="project" value="TreeGrafter"/>
</dbReference>
<evidence type="ECO:0000256" key="2">
    <source>
        <dbReference type="SAM" id="Phobius"/>
    </source>
</evidence>
<dbReference type="OrthoDB" id="5856203at2759"/>
<dbReference type="Proteomes" id="UP000298663">
    <property type="component" value="Unassembled WGS sequence"/>
</dbReference>
<gene>
    <name evidence="4" type="ORF">L596_001905</name>
</gene>
<organism evidence="4 5">
    <name type="scientific">Steinernema carpocapsae</name>
    <name type="common">Entomopathogenic nematode</name>
    <dbReference type="NCBI Taxonomy" id="34508"/>
    <lineage>
        <taxon>Eukaryota</taxon>
        <taxon>Metazoa</taxon>
        <taxon>Ecdysozoa</taxon>
        <taxon>Nematoda</taxon>
        <taxon>Chromadorea</taxon>
        <taxon>Rhabditida</taxon>
        <taxon>Tylenchina</taxon>
        <taxon>Panagrolaimomorpha</taxon>
        <taxon>Strongyloidoidea</taxon>
        <taxon>Steinernematidae</taxon>
        <taxon>Steinernema</taxon>
    </lineage>
</organism>
<sequence length="288" mass="32765">MGLSLAKSGASVTVTSITDVLCFAVGLVSNLPVVRLFCLYTSVALAVDFIYQVTFFSAIVVYCGKRQMDIGSNKSFQSRDTSFKRMETSPTELSIVSKLSRKMLAIANNANEGNQKERRGALLHFVDWLHFKPVRVMILSLFFVHICASTYLCTQVNTDFDMENLYLKRSPLTEISRKMQKFVLEESFVVNFALESMPSFEDPAVRERFAMMIHDLENIPLFGMGEKGTTLWTKEYELAISFWGEDDGLWQPEELLKNYKEYGLDRKFITTTYVPLRGSSIAQFLFSG</sequence>
<evidence type="ECO:0000313" key="4">
    <source>
        <dbReference type="EMBL" id="TMS34278.1"/>
    </source>
</evidence>
<comment type="caution">
    <text evidence="4">The sequence shown here is derived from an EMBL/GenBank/DDBJ whole genome shotgun (WGS) entry which is preliminary data.</text>
</comment>
<keyword evidence="2" id="KW-0812">Transmembrane</keyword>
<protein>
    <recommendedName>
        <fullName evidence="3">SSD domain-containing protein</fullName>
    </recommendedName>
</protein>
<keyword evidence="5" id="KW-1185">Reference proteome</keyword>
<reference evidence="4 5" key="1">
    <citation type="journal article" date="2015" name="Genome Biol.">
        <title>Comparative genomics of Steinernema reveals deeply conserved gene regulatory networks.</title>
        <authorList>
            <person name="Dillman A.R."/>
            <person name="Macchietto M."/>
            <person name="Porter C.F."/>
            <person name="Rogers A."/>
            <person name="Williams B."/>
            <person name="Antoshechkin I."/>
            <person name="Lee M.M."/>
            <person name="Goodwin Z."/>
            <person name="Lu X."/>
            <person name="Lewis E.E."/>
            <person name="Goodrich-Blair H."/>
            <person name="Stock S.P."/>
            <person name="Adams B.J."/>
            <person name="Sternberg P.W."/>
            <person name="Mortazavi A."/>
        </authorList>
    </citation>
    <scope>NUCLEOTIDE SEQUENCE [LARGE SCALE GENOMIC DNA]</scope>
    <source>
        <strain evidence="4 5">ALL</strain>
    </source>
</reference>
<keyword evidence="2" id="KW-0472">Membrane</keyword>
<evidence type="ECO:0000256" key="1">
    <source>
        <dbReference type="ARBA" id="ARBA00005585"/>
    </source>
</evidence>
<evidence type="ECO:0000313" key="5">
    <source>
        <dbReference type="Proteomes" id="UP000298663"/>
    </source>
</evidence>
<dbReference type="InterPro" id="IPR051697">
    <property type="entry name" value="Patched_domain-protein"/>
</dbReference>
<dbReference type="PANTHER" id="PTHR10796:SF103">
    <property type="entry name" value="SSD DOMAIN-CONTAINING PROTEIN"/>
    <property type="match status" value="1"/>
</dbReference>
<dbReference type="InterPro" id="IPR053958">
    <property type="entry name" value="HMGCR/SNAP/NPC1-like_SSD"/>
</dbReference>
<comment type="similarity">
    <text evidence="1">Belongs to the patched family.</text>
</comment>
<feature type="domain" description="SSD" evidence="3">
    <location>
        <begin position="1"/>
        <end position="62"/>
    </location>
</feature>
<dbReference type="GO" id="GO:0030659">
    <property type="term" value="C:cytoplasmic vesicle membrane"/>
    <property type="evidence" value="ECO:0007669"/>
    <property type="project" value="TreeGrafter"/>
</dbReference>
<accession>A0A4U8URH2</accession>
<feature type="transmembrane region" description="Helical" evidence="2">
    <location>
        <begin position="39"/>
        <end position="64"/>
    </location>
</feature>
<dbReference type="PANTHER" id="PTHR10796">
    <property type="entry name" value="PATCHED-RELATED"/>
    <property type="match status" value="1"/>
</dbReference>
<dbReference type="Pfam" id="PF12349">
    <property type="entry name" value="Sterol-sensing"/>
    <property type="match status" value="1"/>
</dbReference>
<name>A0A4U8URH2_STECR</name>
<dbReference type="PROSITE" id="PS50156">
    <property type="entry name" value="SSD"/>
    <property type="match status" value="1"/>
</dbReference>
<reference evidence="4 5" key="2">
    <citation type="journal article" date="2019" name="G3 (Bethesda)">
        <title>Hybrid Assembly of the Genome of the Entomopathogenic Nematode Steinernema carpocapsae Identifies the X-Chromosome.</title>
        <authorList>
            <person name="Serra L."/>
            <person name="Macchietto M."/>
            <person name="Macias-Munoz A."/>
            <person name="McGill C.J."/>
            <person name="Rodriguez I.M."/>
            <person name="Rodriguez B."/>
            <person name="Murad R."/>
            <person name="Mortazavi A."/>
        </authorList>
    </citation>
    <scope>NUCLEOTIDE SEQUENCE [LARGE SCALE GENOMIC DNA]</scope>
    <source>
        <strain evidence="4 5">ALL</strain>
    </source>
</reference>
<dbReference type="GO" id="GO:0005886">
    <property type="term" value="C:plasma membrane"/>
    <property type="evidence" value="ECO:0007669"/>
    <property type="project" value="TreeGrafter"/>
</dbReference>
<dbReference type="InterPro" id="IPR000731">
    <property type="entry name" value="SSD"/>
</dbReference>
<dbReference type="SUPFAM" id="SSF82866">
    <property type="entry name" value="Multidrug efflux transporter AcrB transmembrane domain"/>
    <property type="match status" value="1"/>
</dbReference>
<dbReference type="GO" id="GO:0018996">
    <property type="term" value="P:molting cycle, collagen and cuticulin-based cuticle"/>
    <property type="evidence" value="ECO:0007669"/>
    <property type="project" value="TreeGrafter"/>
</dbReference>
<keyword evidence="2" id="KW-1133">Transmembrane helix</keyword>
<proteinExistence type="inferred from homology"/>
<evidence type="ECO:0000259" key="3">
    <source>
        <dbReference type="PROSITE" id="PS50156"/>
    </source>
</evidence>
<dbReference type="EMBL" id="AZBU02000001">
    <property type="protein sequence ID" value="TMS34278.1"/>
    <property type="molecule type" value="Genomic_DNA"/>
</dbReference>
<dbReference type="AlphaFoldDB" id="A0A4U8URH2"/>